<dbReference type="AlphaFoldDB" id="A0A7K4HQV1"/>
<evidence type="ECO:0000256" key="3">
    <source>
        <dbReference type="ARBA" id="ARBA00023274"/>
    </source>
</evidence>
<dbReference type="SMART" id="SM01380">
    <property type="entry name" value="Ribosomal_L31e"/>
    <property type="match status" value="1"/>
</dbReference>
<dbReference type="Proteomes" id="UP000570823">
    <property type="component" value="Unassembled WGS sequence"/>
</dbReference>
<sequence length="87" mass="10263">MVEVLKEQIYNVPLRNTKRAPRWKRCNVAVKDIRAYLVRHMKSENIKLDSSINEKVWERGSQKPPAQIRIRAMKFEDGQVQAELAEE</sequence>
<evidence type="ECO:0000256" key="1">
    <source>
        <dbReference type="ARBA" id="ARBA00010808"/>
    </source>
</evidence>
<dbReference type="EMBL" id="JABXWR010000001">
    <property type="protein sequence ID" value="NVO67636.1"/>
    <property type="molecule type" value="Genomic_DNA"/>
</dbReference>
<dbReference type="InterPro" id="IPR020052">
    <property type="entry name" value="Ribosomal_eL31_CS"/>
</dbReference>
<evidence type="ECO:0000313" key="7">
    <source>
        <dbReference type="Proteomes" id="UP000570823"/>
    </source>
</evidence>
<evidence type="ECO:0000256" key="2">
    <source>
        <dbReference type="ARBA" id="ARBA00022980"/>
    </source>
</evidence>
<dbReference type="InterPro" id="IPR000054">
    <property type="entry name" value="Ribosomal_eL31"/>
</dbReference>
<dbReference type="OrthoDB" id="10127at2157"/>
<keyword evidence="2 5" id="KW-0689">Ribosomal protein</keyword>
<gene>
    <name evidence="5" type="primary">rpl31e</name>
    <name evidence="6" type="ORF">HWN36_10020</name>
</gene>
<reference evidence="6 7" key="1">
    <citation type="submission" date="2020-06" db="EMBL/GenBank/DDBJ databases">
        <title>Methanofollis fontis sp. nov., a methanogen isolated from marine sediments near a cold seep at Four-Way Closure Ridge offshore southwestern Taiwan.</title>
        <authorList>
            <person name="Chen S.-C."/>
            <person name="Teng N.-H."/>
            <person name="Lin Y.-S."/>
            <person name="Lai M.-C."/>
            <person name="Chen H.-H."/>
            <person name="Wang C.-C."/>
        </authorList>
    </citation>
    <scope>NUCLEOTIDE SEQUENCE [LARGE SCALE GENOMIC DNA]</scope>
    <source>
        <strain evidence="6 7">DSM 2702</strain>
    </source>
</reference>
<name>A0A7K4HQV1_9EURY</name>
<comment type="similarity">
    <text evidence="1 5">Belongs to the eukaryotic ribosomal protein eL31 family.</text>
</comment>
<evidence type="ECO:0000256" key="5">
    <source>
        <dbReference type="HAMAP-Rule" id="MF_00410"/>
    </source>
</evidence>
<accession>A0A7K4HQV1</accession>
<dbReference type="GO" id="GO:0003735">
    <property type="term" value="F:structural constituent of ribosome"/>
    <property type="evidence" value="ECO:0007669"/>
    <property type="project" value="InterPro"/>
</dbReference>
<dbReference type="PANTHER" id="PTHR10956:SF0">
    <property type="entry name" value="60S RIBOSOMAL PROTEIN L31"/>
    <property type="match status" value="1"/>
</dbReference>
<dbReference type="RefSeq" id="WP_004039632.1">
    <property type="nucleotide sequence ID" value="NZ_JABXWR010000001.1"/>
</dbReference>
<dbReference type="NCBIfam" id="NF002258">
    <property type="entry name" value="PRK01192.1-1"/>
    <property type="match status" value="1"/>
</dbReference>
<dbReference type="HAMAP" id="MF_00410">
    <property type="entry name" value="Ribosomal_eL31"/>
    <property type="match status" value="1"/>
</dbReference>
<dbReference type="SUPFAM" id="SSF54575">
    <property type="entry name" value="Ribosomal protein L31e"/>
    <property type="match status" value="1"/>
</dbReference>
<proteinExistence type="inferred from homology"/>
<evidence type="ECO:0000256" key="4">
    <source>
        <dbReference type="ARBA" id="ARBA00035230"/>
    </source>
</evidence>
<dbReference type="PROSITE" id="PS01144">
    <property type="entry name" value="RIBOSOMAL_L31E"/>
    <property type="match status" value="1"/>
</dbReference>
<dbReference type="CDD" id="cd00463">
    <property type="entry name" value="Ribosomal_L31e"/>
    <property type="match status" value="1"/>
</dbReference>
<dbReference type="GO" id="GO:0022625">
    <property type="term" value="C:cytosolic large ribosomal subunit"/>
    <property type="evidence" value="ECO:0007669"/>
    <property type="project" value="TreeGrafter"/>
</dbReference>
<keyword evidence="7" id="KW-1185">Reference proteome</keyword>
<dbReference type="PANTHER" id="PTHR10956">
    <property type="entry name" value="60S RIBOSOMAL PROTEIN L31"/>
    <property type="match status" value="1"/>
</dbReference>
<dbReference type="Pfam" id="PF01198">
    <property type="entry name" value="Ribosomal_L31e"/>
    <property type="match status" value="1"/>
</dbReference>
<keyword evidence="3 5" id="KW-0687">Ribonucleoprotein</keyword>
<protein>
    <recommendedName>
        <fullName evidence="4 5">Large ribosomal subunit protein eL31</fullName>
    </recommendedName>
</protein>
<dbReference type="GO" id="GO:0002181">
    <property type="term" value="P:cytoplasmic translation"/>
    <property type="evidence" value="ECO:0007669"/>
    <property type="project" value="TreeGrafter"/>
</dbReference>
<dbReference type="Gene3D" id="3.10.440.10">
    <property type="match status" value="1"/>
</dbReference>
<comment type="caution">
    <text evidence="6">The sequence shown here is derived from an EMBL/GenBank/DDBJ whole genome shotgun (WGS) entry which is preliminary data.</text>
</comment>
<organism evidence="6 7">
    <name type="scientific">Methanofollis tationis</name>
    <dbReference type="NCBI Taxonomy" id="81417"/>
    <lineage>
        <taxon>Archaea</taxon>
        <taxon>Methanobacteriati</taxon>
        <taxon>Methanobacteriota</taxon>
        <taxon>Stenosarchaea group</taxon>
        <taxon>Methanomicrobia</taxon>
        <taxon>Methanomicrobiales</taxon>
        <taxon>Methanomicrobiaceae</taxon>
        <taxon>Methanofollis</taxon>
    </lineage>
</organism>
<dbReference type="InterPro" id="IPR023621">
    <property type="entry name" value="Ribosomal_eL31_dom_sf"/>
</dbReference>
<evidence type="ECO:0000313" key="6">
    <source>
        <dbReference type="EMBL" id="NVO67636.1"/>
    </source>
</evidence>